<dbReference type="PANTHER" id="PTHR43271">
    <property type="entry name" value="BLL2771 PROTEIN"/>
    <property type="match status" value="1"/>
</dbReference>
<dbReference type="CDD" id="cd17324">
    <property type="entry name" value="MFS_NepI_like"/>
    <property type="match status" value="1"/>
</dbReference>
<evidence type="ECO:0000256" key="3">
    <source>
        <dbReference type="ARBA" id="ARBA00022448"/>
    </source>
</evidence>
<protein>
    <submittedName>
        <fullName evidence="10">Permease of the major facilitator superfamily</fullName>
    </submittedName>
</protein>
<keyword evidence="5 8" id="KW-0812">Transmembrane</keyword>
<dbReference type="EMBL" id="AP018823">
    <property type="protein sequence ID" value="BBF85033.1"/>
    <property type="molecule type" value="Genomic_DNA"/>
</dbReference>
<comment type="subcellular location">
    <subcellularLocation>
        <location evidence="1">Cell membrane</location>
        <topology evidence="1">Multi-pass membrane protein</topology>
    </subcellularLocation>
</comment>
<reference evidence="10 11" key="2">
    <citation type="journal article" date="2017" name="Genome Announc.">
        <title>Draft genome sequence of Aquitalea magnusonii strain H3, a plant growth-promoting bacterium of duckweed Lemna minor.</title>
        <authorList>
            <person name="Ishizawa H."/>
            <person name="Kuroda M."/>
            <person name="Ike M."/>
        </authorList>
    </citation>
    <scope>NUCLEOTIDE SEQUENCE [LARGE SCALE GENOMIC DNA]</scope>
    <source>
        <strain evidence="10 11">H3</strain>
    </source>
</reference>
<feature type="transmembrane region" description="Helical" evidence="8">
    <location>
        <begin position="367"/>
        <end position="390"/>
    </location>
</feature>
<evidence type="ECO:0000256" key="6">
    <source>
        <dbReference type="ARBA" id="ARBA00022989"/>
    </source>
</evidence>
<keyword evidence="7 8" id="KW-0472">Membrane</keyword>
<dbReference type="PANTHER" id="PTHR43271:SF1">
    <property type="entry name" value="INNER MEMBRANE TRANSPORT PROTEIN YNFM"/>
    <property type="match status" value="1"/>
</dbReference>
<sequence>MPPDSASCAATLHAGPASAQENTISPSARLQAGSPAFRATARAMFVGGFCTFSMLYSMQPLMPMFAQDFALSPAAASSVLSVPTTGLALALIPASFLADKVGRKPVMNIALSLAALLMLLAAFAPGFQQFLYLRAIFGVVLAGLPAVAMAYLSEEVEPLSLGHSIGLYIAGNALGGMSGRFLAAVIADHFGWRAAVLALAVLGLAGAIEFWRSLPDSRHFKPVPLNMAELRRDVGSHFADGGLPWLFLSAFLFMGCFVSLYNYLGFRLLAAPFNLSHSVLGFVFSLYMVGIWASAWVGRMADRFGRRNMLWLMVVLMAAGLVCTLADSLWLMVPGIALFTFGFFGGHSVASSWIGRRAQRGKALASAFYLTAYYLGSSVVGSFSGLLWGMGKWNGVAAMIALGLLALLLIALRLRKLEPLAV</sequence>
<evidence type="ECO:0000256" key="4">
    <source>
        <dbReference type="ARBA" id="ARBA00022475"/>
    </source>
</evidence>
<dbReference type="OrthoDB" id="63984at2"/>
<gene>
    <name evidence="10" type="ORF">DLM_1409</name>
</gene>
<dbReference type="InterPro" id="IPR036259">
    <property type="entry name" value="MFS_trans_sf"/>
</dbReference>
<dbReference type="InterPro" id="IPR005829">
    <property type="entry name" value="Sugar_transporter_CS"/>
</dbReference>
<dbReference type="GO" id="GO:0005886">
    <property type="term" value="C:plasma membrane"/>
    <property type="evidence" value="ECO:0007669"/>
    <property type="project" value="UniProtKB-SubCell"/>
</dbReference>
<feature type="transmembrane region" description="Helical" evidence="8">
    <location>
        <begin position="242"/>
        <end position="263"/>
    </location>
</feature>
<dbReference type="Pfam" id="PF07690">
    <property type="entry name" value="MFS_1"/>
    <property type="match status" value="2"/>
</dbReference>
<evidence type="ECO:0000256" key="5">
    <source>
        <dbReference type="ARBA" id="ARBA00022692"/>
    </source>
</evidence>
<dbReference type="PROSITE" id="PS00216">
    <property type="entry name" value="SUGAR_TRANSPORT_1"/>
    <property type="match status" value="1"/>
</dbReference>
<dbReference type="SUPFAM" id="SSF103473">
    <property type="entry name" value="MFS general substrate transporter"/>
    <property type="match status" value="1"/>
</dbReference>
<feature type="transmembrane region" description="Helical" evidence="8">
    <location>
        <begin position="192"/>
        <end position="211"/>
    </location>
</feature>
<dbReference type="STRING" id="332411.VI06_18370"/>
<dbReference type="Proteomes" id="UP000198290">
    <property type="component" value="Chromosome"/>
</dbReference>
<evidence type="ECO:0000256" key="7">
    <source>
        <dbReference type="ARBA" id="ARBA00023136"/>
    </source>
</evidence>
<evidence type="ECO:0000313" key="10">
    <source>
        <dbReference type="EMBL" id="BBF85033.1"/>
    </source>
</evidence>
<feature type="transmembrane region" description="Helical" evidence="8">
    <location>
        <begin position="396"/>
        <end position="414"/>
    </location>
</feature>
<feature type="transmembrane region" description="Helical" evidence="8">
    <location>
        <begin position="165"/>
        <end position="186"/>
    </location>
</feature>
<evidence type="ECO:0000313" key="11">
    <source>
        <dbReference type="Proteomes" id="UP000198290"/>
    </source>
</evidence>
<feature type="transmembrane region" description="Helical" evidence="8">
    <location>
        <begin position="275"/>
        <end position="297"/>
    </location>
</feature>
<name>A0A3G9GE03_9NEIS</name>
<feature type="transmembrane region" description="Helical" evidence="8">
    <location>
        <begin position="309"/>
        <end position="330"/>
    </location>
</feature>
<dbReference type="InterPro" id="IPR011701">
    <property type="entry name" value="MFS"/>
</dbReference>
<dbReference type="AlphaFoldDB" id="A0A3G9GE03"/>
<comment type="similarity">
    <text evidence="2">Belongs to the major facilitator superfamily.</text>
</comment>
<dbReference type="InterPro" id="IPR020846">
    <property type="entry name" value="MFS_dom"/>
</dbReference>
<dbReference type="RefSeq" id="WP_089084811.1">
    <property type="nucleotide sequence ID" value="NZ_AP018823.1"/>
</dbReference>
<evidence type="ECO:0000256" key="2">
    <source>
        <dbReference type="ARBA" id="ARBA00008335"/>
    </source>
</evidence>
<accession>A0A3G9GE03</accession>
<feature type="transmembrane region" description="Helical" evidence="8">
    <location>
        <begin position="131"/>
        <end position="153"/>
    </location>
</feature>
<feature type="transmembrane region" description="Helical" evidence="8">
    <location>
        <begin position="70"/>
        <end position="94"/>
    </location>
</feature>
<dbReference type="KEGG" id="amah:DLM_1409"/>
<dbReference type="GO" id="GO:0022857">
    <property type="term" value="F:transmembrane transporter activity"/>
    <property type="evidence" value="ECO:0007669"/>
    <property type="project" value="InterPro"/>
</dbReference>
<evidence type="ECO:0000256" key="1">
    <source>
        <dbReference type="ARBA" id="ARBA00004651"/>
    </source>
</evidence>
<dbReference type="Gene3D" id="1.20.1250.20">
    <property type="entry name" value="MFS general substrate transporter like domains"/>
    <property type="match status" value="1"/>
</dbReference>
<keyword evidence="3" id="KW-0813">Transport</keyword>
<reference evidence="11" key="3">
    <citation type="journal article" date="2017" name="Plant Physiol. Biochem.">
        <title>Differential oxidative and antioxidative response of duckweed Lemna minor toward plant growth promoting/inhibiting bacteria.</title>
        <authorList>
            <person name="Ishizawa H."/>
            <person name="Kuroda M."/>
            <person name="Morikawa M."/>
            <person name="Ike M."/>
        </authorList>
    </citation>
    <scope>NUCLEOTIDE SEQUENCE [LARGE SCALE GENOMIC DNA]</scope>
    <source>
        <strain evidence="11">H3</strain>
    </source>
</reference>
<proteinExistence type="inferred from homology"/>
<evidence type="ECO:0000259" key="9">
    <source>
        <dbReference type="PROSITE" id="PS50850"/>
    </source>
</evidence>
<dbReference type="PROSITE" id="PS50850">
    <property type="entry name" value="MFS"/>
    <property type="match status" value="1"/>
</dbReference>
<feature type="transmembrane region" description="Helical" evidence="8">
    <location>
        <begin position="336"/>
        <end position="355"/>
    </location>
</feature>
<feature type="domain" description="Major facilitator superfamily (MFS) profile" evidence="9">
    <location>
        <begin position="36"/>
        <end position="415"/>
    </location>
</feature>
<feature type="transmembrane region" description="Helical" evidence="8">
    <location>
        <begin position="39"/>
        <end position="58"/>
    </location>
</feature>
<feature type="transmembrane region" description="Helical" evidence="8">
    <location>
        <begin position="106"/>
        <end position="125"/>
    </location>
</feature>
<keyword evidence="4" id="KW-1003">Cell membrane</keyword>
<reference evidence="11" key="1">
    <citation type="journal article" date="2017" name="Biotechnol. Biofuels">
        <title>Evaluation of environmental bacterial communities as a factor affecting the growth of duckweed Lemna minor.</title>
        <authorList>
            <person name="Ishizawa H."/>
            <person name="Kuroda M."/>
            <person name="Morikawa M."/>
            <person name="Ike M."/>
        </authorList>
    </citation>
    <scope>NUCLEOTIDE SEQUENCE [LARGE SCALE GENOMIC DNA]</scope>
    <source>
        <strain evidence="11">H3</strain>
    </source>
</reference>
<keyword evidence="11" id="KW-1185">Reference proteome</keyword>
<organism evidence="10 11">
    <name type="scientific">Aquitalea magnusonii</name>
    <dbReference type="NCBI Taxonomy" id="332411"/>
    <lineage>
        <taxon>Bacteria</taxon>
        <taxon>Pseudomonadati</taxon>
        <taxon>Pseudomonadota</taxon>
        <taxon>Betaproteobacteria</taxon>
        <taxon>Neisseriales</taxon>
        <taxon>Chromobacteriaceae</taxon>
        <taxon>Aquitalea</taxon>
    </lineage>
</organism>
<evidence type="ECO:0000256" key="8">
    <source>
        <dbReference type="SAM" id="Phobius"/>
    </source>
</evidence>
<keyword evidence="6 8" id="KW-1133">Transmembrane helix</keyword>